<evidence type="ECO:0000256" key="4">
    <source>
        <dbReference type="SAM" id="MobiDB-lite"/>
    </source>
</evidence>
<feature type="coiled-coil region" evidence="3">
    <location>
        <begin position="736"/>
        <end position="780"/>
    </location>
</feature>
<dbReference type="GO" id="GO:0006281">
    <property type="term" value="P:DNA repair"/>
    <property type="evidence" value="ECO:0007669"/>
    <property type="project" value="UniProtKB-KW"/>
</dbReference>
<dbReference type="InterPro" id="IPR001005">
    <property type="entry name" value="SANT/Myb"/>
</dbReference>
<dbReference type="PANTHER" id="PTHR46459">
    <property type="entry name" value="E1A-BINDING PROTEIN P400-RELATED"/>
    <property type="match status" value="1"/>
</dbReference>
<feature type="region of interest" description="Disordered" evidence="4">
    <location>
        <begin position="515"/>
        <end position="538"/>
    </location>
</feature>
<feature type="region of interest" description="Disordered" evidence="4">
    <location>
        <begin position="683"/>
        <end position="727"/>
    </location>
</feature>
<organism evidence="6 7">
    <name type="scientific">Hanseniaspora guilliermondii</name>
    <dbReference type="NCBI Taxonomy" id="56406"/>
    <lineage>
        <taxon>Eukaryota</taxon>
        <taxon>Fungi</taxon>
        <taxon>Dikarya</taxon>
        <taxon>Ascomycota</taxon>
        <taxon>Saccharomycotina</taxon>
        <taxon>Saccharomycetes</taxon>
        <taxon>Saccharomycodales</taxon>
        <taxon>Saccharomycodaceae</taxon>
        <taxon>Hanseniaspora</taxon>
    </lineage>
</organism>
<feature type="compositionally biased region" description="Basic and acidic residues" evidence="4">
    <location>
        <begin position="832"/>
        <end position="848"/>
    </location>
</feature>
<dbReference type="CDD" id="cd00167">
    <property type="entry name" value="SANT"/>
    <property type="match status" value="1"/>
</dbReference>
<name>A0A1L0CN40_9ASCO</name>
<dbReference type="GO" id="GO:0003682">
    <property type="term" value="F:chromatin binding"/>
    <property type="evidence" value="ECO:0007669"/>
    <property type="project" value="TreeGrafter"/>
</dbReference>
<dbReference type="Proteomes" id="UP000183365">
    <property type="component" value="Unassembled WGS sequence"/>
</dbReference>
<keyword evidence="1" id="KW-0227">DNA damage</keyword>
<dbReference type="VEuPathDB" id="FungiDB:HGUI_02033"/>
<gene>
    <name evidence="6" type="ORF">HGUI_02033</name>
</gene>
<dbReference type="Pfam" id="PF13921">
    <property type="entry name" value="Myb_DNA-bind_6"/>
    <property type="match status" value="1"/>
</dbReference>
<evidence type="ECO:0000256" key="2">
    <source>
        <dbReference type="ARBA" id="ARBA00023204"/>
    </source>
</evidence>
<dbReference type="AlphaFoldDB" id="A0A1L0CN40"/>
<protein>
    <recommendedName>
        <fullName evidence="5">Myb-like domain-containing protein</fullName>
    </recommendedName>
</protein>
<keyword evidence="2" id="KW-0234">DNA repair</keyword>
<keyword evidence="3" id="KW-0175">Coiled coil</keyword>
<feature type="compositionally biased region" description="Polar residues" evidence="4">
    <location>
        <begin position="519"/>
        <end position="530"/>
    </location>
</feature>
<feature type="compositionally biased region" description="Polar residues" evidence="4">
    <location>
        <begin position="683"/>
        <end position="702"/>
    </location>
</feature>
<evidence type="ECO:0000256" key="3">
    <source>
        <dbReference type="SAM" id="Coils"/>
    </source>
</evidence>
<dbReference type="InterPro" id="IPR009057">
    <property type="entry name" value="Homeodomain-like_sf"/>
</dbReference>
<evidence type="ECO:0000259" key="5">
    <source>
        <dbReference type="PROSITE" id="PS50090"/>
    </source>
</evidence>
<dbReference type="OrthoDB" id="5364245at2759"/>
<reference evidence="7" key="1">
    <citation type="submission" date="2016-11" db="EMBL/GenBank/DDBJ databases">
        <authorList>
            <person name="Guldener U."/>
        </authorList>
    </citation>
    <scope>NUCLEOTIDE SEQUENCE [LARGE SCALE GENOMIC DNA]</scope>
</reference>
<proteinExistence type="predicted"/>
<evidence type="ECO:0000313" key="6">
    <source>
        <dbReference type="EMBL" id="SGZ39833.1"/>
    </source>
</evidence>
<dbReference type="SUPFAM" id="SSF46689">
    <property type="entry name" value="Homeodomain-like"/>
    <property type="match status" value="1"/>
</dbReference>
<dbReference type="EMBL" id="FQNF01000032">
    <property type="protein sequence ID" value="SGZ39833.1"/>
    <property type="molecule type" value="Genomic_DNA"/>
</dbReference>
<sequence length="848" mass="98685">MSKFHDIQKAKQEIKNLIEKRKELVTHYYEKHIEPEDTNNEGLTLDEFKSFFEIKNIQQLPNFKSFQNSSDTELVTWALKRNKKIHNTSSAVENTSADTSIVNDDKANKTSESMDSVIKDKSEIVTSTQTNGDENNRKRTLNDTQDVDEMNNDKVKLQRKSETPILNKKLNVRRSAKHAHEPTNITLRDEYLDYLRNINSTNTKVQQKQHKTVNSFYRDESHHNKKTVFLTMDPSVPTSIPNSKPLYEIVYLQNTLPLKKLICSSEKVLTTDIWERTLQENKQAIVSNRIEDLKRSGKWSLRQEKVFKDPISELFNKPTFTKSIRKTTRQMLLEDSKLMAVDFREYSKWKMAMKIMISQAVMDYFSLGKDICCVRVKPIGEKEEVPILNKNDEVQMLKADVGDPLVSRVIDEEIKEYKPLFKYSLSVDEEKLNKVEKAIIESLPTNEYNKSKKSIMSPAEIKEKRQLLEELLEDELDYVPASRIMYPKEDNKYVKIAQRDFVDLEMSTDAMTKKRGLFGSNSNNMTNQRKVSLKPPTPPNLECIKHRMPVFWLPKDDEMLVSLINEYRYNWDIIASHMNNRTTFGYQSSVMKRTPWTCFERFLQLNEKFDLSELKGYRASLALAWLNHQNQIMDTVGNGKTSMKPIGLTENSKQRGHRALLWASIFDGMKKVIVQRENKRYQASQNRQKANQLAAQAKTNADAQKKAKDATLAAQGASGQGTKTTRLPTPYDMIMIKNKNQEEMKKQYELKKLQAKQKLYEEQQQRLKLQKQQAQQKNAVKHKISPRELIETYAAKMMNARPDVTKEQALKAAEGYYKNLLHQQQLKLQNQKQKEAVQSSEKKDEDKK</sequence>
<feature type="region of interest" description="Disordered" evidence="4">
    <location>
        <begin position="827"/>
        <end position="848"/>
    </location>
</feature>
<dbReference type="PROSITE" id="PS50090">
    <property type="entry name" value="MYB_LIKE"/>
    <property type="match status" value="1"/>
</dbReference>
<dbReference type="GO" id="GO:0035267">
    <property type="term" value="C:NuA4 histone acetyltransferase complex"/>
    <property type="evidence" value="ECO:0007669"/>
    <property type="project" value="TreeGrafter"/>
</dbReference>
<dbReference type="PANTHER" id="PTHR46459:SF1">
    <property type="entry name" value="E1A-BINDING PROTEIN P400"/>
    <property type="match status" value="1"/>
</dbReference>
<evidence type="ECO:0000313" key="7">
    <source>
        <dbReference type="Proteomes" id="UP000183365"/>
    </source>
</evidence>
<evidence type="ECO:0000256" key="1">
    <source>
        <dbReference type="ARBA" id="ARBA00022763"/>
    </source>
</evidence>
<feature type="domain" description="Myb-like" evidence="5">
    <location>
        <begin position="552"/>
        <end position="606"/>
    </location>
</feature>
<keyword evidence="7" id="KW-1185">Reference proteome</keyword>
<dbReference type="SMART" id="SM00717">
    <property type="entry name" value="SANT"/>
    <property type="match status" value="1"/>
</dbReference>
<dbReference type="Gene3D" id="1.10.10.60">
    <property type="entry name" value="Homeodomain-like"/>
    <property type="match status" value="1"/>
</dbReference>
<accession>A0A1L0CN40</accession>